<dbReference type="InterPro" id="IPR022081">
    <property type="entry name" value="DUF3631"/>
</dbReference>
<evidence type="ECO:0000313" key="3">
    <source>
        <dbReference type="EMBL" id="STZ43550.1"/>
    </source>
</evidence>
<gene>
    <name evidence="3" type="ORF">NCTC10742_02776</name>
</gene>
<evidence type="ECO:0000259" key="2">
    <source>
        <dbReference type="Pfam" id="PF12307"/>
    </source>
</evidence>
<sequence>MTVDRSDELVEWYAEDNPDGAQLLDDVEAWFRRFICVTDDGDLALLAVWTVHTHLVTELRTTPRLQLDSTVPESGKTTVLDHLYRLCWRAILVASPPSPALIPRLLDQEIRTVEIDEVDRVLRPDGPATPDLLSIINSGYRLGATRPALVPVKGGGWEAKEMSTFGPVVLSGNAPNLPDDTRSRIIRILLMPDYGNVTEDSDWELIEDEAQRLHDRIAAFADAVRELVAGLAVELPDGCVRRAKEKWRPLKRVAVAAGGDWPAVVDSLIKRGLAEDQAERDAGLRALPPGMVLLADLRKVWPDRDDLVPTGELINLLVQHNPDYWGPSSPYGKSITPTRLGKLLTQAAKVTSQRPGGRGPRGYLRKQLTPVWERLRLQSSDTPPGAPGAPGYLGEPGAEMHRDNRDNQLHRVEPGAPPKPIPPPIITGPGRCTECGFHIQTQGHRDGCPAGVQ</sequence>
<dbReference type="RefSeq" id="WP_115327400.1">
    <property type="nucleotide sequence ID" value="NZ_UGQM01000001.1"/>
</dbReference>
<organism evidence="3 4">
    <name type="scientific">Mycolicibacterium gilvum</name>
    <dbReference type="NCBI Taxonomy" id="1804"/>
    <lineage>
        <taxon>Bacteria</taxon>
        <taxon>Bacillati</taxon>
        <taxon>Actinomycetota</taxon>
        <taxon>Actinomycetes</taxon>
        <taxon>Mycobacteriales</taxon>
        <taxon>Mycobacteriaceae</taxon>
        <taxon>Mycolicibacterium</taxon>
    </lineage>
</organism>
<dbReference type="EMBL" id="UGQM01000001">
    <property type="protein sequence ID" value="STZ43550.1"/>
    <property type="molecule type" value="Genomic_DNA"/>
</dbReference>
<proteinExistence type="predicted"/>
<evidence type="ECO:0000313" key="4">
    <source>
        <dbReference type="Proteomes" id="UP000254291"/>
    </source>
</evidence>
<feature type="region of interest" description="Disordered" evidence="1">
    <location>
        <begin position="377"/>
        <end position="402"/>
    </location>
</feature>
<accession>A0A378SLF7</accession>
<reference evidence="3 4" key="1">
    <citation type="submission" date="2018-06" db="EMBL/GenBank/DDBJ databases">
        <authorList>
            <consortium name="Pathogen Informatics"/>
            <person name="Doyle S."/>
        </authorList>
    </citation>
    <scope>NUCLEOTIDE SEQUENCE [LARGE SCALE GENOMIC DNA]</scope>
    <source>
        <strain evidence="3 4">NCTC10742</strain>
    </source>
</reference>
<feature type="domain" description="DUF3631" evidence="2">
    <location>
        <begin position="207"/>
        <end position="374"/>
    </location>
</feature>
<dbReference type="Proteomes" id="UP000254291">
    <property type="component" value="Unassembled WGS sequence"/>
</dbReference>
<dbReference type="Pfam" id="PF12307">
    <property type="entry name" value="DUF3631"/>
    <property type="match status" value="1"/>
</dbReference>
<protein>
    <submittedName>
        <fullName evidence="3">Conserved PhiRv2-like prophage protein of uncharacterized function (Modular protein)</fullName>
    </submittedName>
</protein>
<evidence type="ECO:0000256" key="1">
    <source>
        <dbReference type="SAM" id="MobiDB-lite"/>
    </source>
</evidence>
<name>A0A378SLF7_9MYCO</name>
<dbReference type="AlphaFoldDB" id="A0A378SLF7"/>